<sequence>MMIPELKIQGNPDVCIISWTSDVIDIKRLYDMIIKRGWHLTNLQHPSGMHIMVTINHTGNGIAESLIKDIKESVQEITADAKALLYSITQIPDRSIVQNLAFSYLDACYASAPPL</sequence>
<evidence type="ECO:0000256" key="3">
    <source>
        <dbReference type="ARBA" id="ARBA00023239"/>
    </source>
</evidence>
<dbReference type="InterPro" id="IPR015424">
    <property type="entry name" value="PyrdxlP-dep_Trfase"/>
</dbReference>
<evidence type="ECO:0000313" key="5">
    <source>
        <dbReference type="WBParaSite" id="Hba_18069"/>
    </source>
</evidence>
<protein>
    <submittedName>
        <fullName evidence="5">Transcriptional regulator</fullName>
    </submittedName>
</protein>
<dbReference type="PANTHER" id="PTHR42735">
    <property type="match status" value="1"/>
</dbReference>
<dbReference type="GO" id="GO:0008117">
    <property type="term" value="F:sphinganine-1-phosphate aldolase activity"/>
    <property type="evidence" value="ECO:0007669"/>
    <property type="project" value="TreeGrafter"/>
</dbReference>
<accession>A0A1I7XKP0</accession>
<dbReference type="AlphaFoldDB" id="A0A1I7XKP0"/>
<reference evidence="5" key="1">
    <citation type="submission" date="2016-11" db="UniProtKB">
        <authorList>
            <consortium name="WormBaseParasite"/>
        </authorList>
    </citation>
    <scope>IDENTIFICATION</scope>
</reference>
<dbReference type="InterPro" id="IPR015422">
    <property type="entry name" value="PyrdxlP-dep_Trfase_small"/>
</dbReference>
<dbReference type="PANTHER" id="PTHR42735:SF15">
    <property type="entry name" value="SPHINGOSINE PHOSPHATE LYASE"/>
    <property type="match status" value="1"/>
</dbReference>
<dbReference type="GO" id="GO:0005783">
    <property type="term" value="C:endoplasmic reticulum"/>
    <property type="evidence" value="ECO:0007669"/>
    <property type="project" value="TreeGrafter"/>
</dbReference>
<proteinExistence type="predicted"/>
<organism evidence="4 5">
    <name type="scientific">Heterorhabditis bacteriophora</name>
    <name type="common">Entomopathogenic nematode worm</name>
    <dbReference type="NCBI Taxonomy" id="37862"/>
    <lineage>
        <taxon>Eukaryota</taxon>
        <taxon>Metazoa</taxon>
        <taxon>Ecdysozoa</taxon>
        <taxon>Nematoda</taxon>
        <taxon>Chromadorea</taxon>
        <taxon>Rhabditida</taxon>
        <taxon>Rhabditina</taxon>
        <taxon>Rhabditomorpha</taxon>
        <taxon>Strongyloidea</taxon>
        <taxon>Heterorhabditidae</taxon>
        <taxon>Heterorhabditis</taxon>
    </lineage>
</organism>
<dbReference type="InterPro" id="IPR050477">
    <property type="entry name" value="GrpII_AminoAcid_Decarb"/>
</dbReference>
<evidence type="ECO:0000313" key="4">
    <source>
        <dbReference type="Proteomes" id="UP000095283"/>
    </source>
</evidence>
<dbReference type="Proteomes" id="UP000095283">
    <property type="component" value="Unplaced"/>
</dbReference>
<name>A0A1I7XKP0_HETBA</name>
<evidence type="ECO:0000256" key="1">
    <source>
        <dbReference type="ARBA" id="ARBA00001933"/>
    </source>
</evidence>
<dbReference type="WBParaSite" id="Hba_18069">
    <property type="protein sequence ID" value="Hba_18069"/>
    <property type="gene ID" value="Hba_18069"/>
</dbReference>
<dbReference type="SUPFAM" id="SSF53383">
    <property type="entry name" value="PLP-dependent transferases"/>
    <property type="match status" value="1"/>
</dbReference>
<comment type="cofactor">
    <cofactor evidence="1">
        <name>pyridoxal 5'-phosphate</name>
        <dbReference type="ChEBI" id="CHEBI:597326"/>
    </cofactor>
</comment>
<keyword evidence="2" id="KW-0663">Pyridoxal phosphate</keyword>
<keyword evidence="4" id="KW-1185">Reference proteome</keyword>
<dbReference type="GO" id="GO:0016020">
    <property type="term" value="C:membrane"/>
    <property type="evidence" value="ECO:0007669"/>
    <property type="project" value="GOC"/>
</dbReference>
<evidence type="ECO:0000256" key="2">
    <source>
        <dbReference type="ARBA" id="ARBA00022898"/>
    </source>
</evidence>
<dbReference type="Gene3D" id="3.90.1150.10">
    <property type="entry name" value="Aspartate Aminotransferase, domain 1"/>
    <property type="match status" value="1"/>
</dbReference>
<dbReference type="GO" id="GO:0030149">
    <property type="term" value="P:sphingolipid catabolic process"/>
    <property type="evidence" value="ECO:0007669"/>
    <property type="project" value="TreeGrafter"/>
</dbReference>
<keyword evidence="3" id="KW-0456">Lyase</keyword>